<accession>A0ABR4QG42</accession>
<evidence type="ECO:0000313" key="2">
    <source>
        <dbReference type="EMBL" id="KAL5108691.1"/>
    </source>
</evidence>
<proteinExistence type="predicted"/>
<keyword evidence="3" id="KW-1185">Reference proteome</keyword>
<gene>
    <name evidence="2" type="ORF">TcWFU_003163</name>
</gene>
<organism evidence="2 3">
    <name type="scientific">Taenia crassiceps</name>
    <dbReference type="NCBI Taxonomy" id="6207"/>
    <lineage>
        <taxon>Eukaryota</taxon>
        <taxon>Metazoa</taxon>
        <taxon>Spiralia</taxon>
        <taxon>Lophotrochozoa</taxon>
        <taxon>Platyhelminthes</taxon>
        <taxon>Cestoda</taxon>
        <taxon>Eucestoda</taxon>
        <taxon>Cyclophyllidea</taxon>
        <taxon>Taeniidae</taxon>
        <taxon>Taenia</taxon>
    </lineage>
</organism>
<feature type="region of interest" description="Disordered" evidence="1">
    <location>
        <begin position="1"/>
        <end position="49"/>
    </location>
</feature>
<feature type="compositionally biased region" description="Polar residues" evidence="1">
    <location>
        <begin position="17"/>
        <end position="28"/>
    </location>
</feature>
<dbReference type="Proteomes" id="UP001651158">
    <property type="component" value="Unassembled WGS sequence"/>
</dbReference>
<dbReference type="EMBL" id="JAKROA010000003">
    <property type="protein sequence ID" value="KAL5108691.1"/>
    <property type="molecule type" value="Genomic_DNA"/>
</dbReference>
<name>A0ABR4QG42_9CEST</name>
<sequence length="130" mass="14452">MQHLGKADKQSRLSVVHLSSTARVSQSPRPSPWTIGGNQALIDPLDESRHHPRHRVGFDTIDWLSGYHSSSSSSSSFFLTIALPPFTEPTVTWNSCHSSTSHPTEHHIHVHTHFHIQAQSQTLTDTDSDA</sequence>
<evidence type="ECO:0000256" key="1">
    <source>
        <dbReference type="SAM" id="MobiDB-lite"/>
    </source>
</evidence>
<evidence type="ECO:0000313" key="3">
    <source>
        <dbReference type="Proteomes" id="UP001651158"/>
    </source>
</evidence>
<comment type="caution">
    <text evidence="2">The sequence shown here is derived from an EMBL/GenBank/DDBJ whole genome shotgun (WGS) entry which is preliminary data.</text>
</comment>
<reference evidence="2 3" key="1">
    <citation type="journal article" date="2022" name="Front. Cell. Infect. Microbiol.">
        <title>The Genomes of Two Strains of Taenia crassiceps the Animal Model for the Study of Human Cysticercosis.</title>
        <authorList>
            <person name="Bobes R.J."/>
            <person name="Estrada K."/>
            <person name="Rios-Valencia D.G."/>
            <person name="Calderon-Gallegos A."/>
            <person name="de la Torre P."/>
            <person name="Carrero J.C."/>
            <person name="Sanchez-Flores A."/>
            <person name="Laclette J.P."/>
        </authorList>
    </citation>
    <scope>NUCLEOTIDE SEQUENCE [LARGE SCALE GENOMIC DNA]</scope>
    <source>
        <strain evidence="2">WFUcys</strain>
    </source>
</reference>
<protein>
    <submittedName>
        <fullName evidence="2">Uncharacterized protein</fullName>
    </submittedName>
</protein>
<feature type="compositionally biased region" description="Basic and acidic residues" evidence="1">
    <location>
        <begin position="1"/>
        <end position="11"/>
    </location>
</feature>